<evidence type="ECO:0000313" key="7">
    <source>
        <dbReference type="EMBL" id="KAG7398430.1"/>
    </source>
</evidence>
<feature type="binding site" evidence="4">
    <location>
        <position position="390"/>
    </location>
    <ligand>
        <name>ATP</name>
        <dbReference type="ChEBI" id="CHEBI:30616"/>
    </ligand>
</feature>
<accession>A0A8T1X453</accession>
<dbReference type="SMART" id="SM00562">
    <property type="entry name" value="NDK"/>
    <property type="match status" value="1"/>
</dbReference>
<comment type="caution">
    <text evidence="7">The sequence shown here is derived from an EMBL/GenBank/DDBJ whole genome shotgun (WGS) entry which is preliminary data.</text>
</comment>
<feature type="compositionally biased region" description="Acidic residues" evidence="5">
    <location>
        <begin position="1176"/>
        <end position="1203"/>
    </location>
</feature>
<proteinExistence type="inferred from homology"/>
<evidence type="ECO:0000259" key="6">
    <source>
        <dbReference type="SMART" id="SM00562"/>
    </source>
</evidence>
<dbReference type="Proteomes" id="UP000693981">
    <property type="component" value="Unassembled WGS sequence"/>
</dbReference>
<dbReference type="PANTHER" id="PTHR46161">
    <property type="entry name" value="NUCLEOSIDE DIPHOSPHATE KINASE"/>
    <property type="match status" value="1"/>
</dbReference>
<sequence>MVDDDSFVVVILKPEIATGNFKFASTGSTNKSAAESSSIPGVSAVEASFLLPNGHIIPHVLTKITEEGFEIVQQRMKQFTRVEARQLFLHELQRLENDEQAYSSFIVSMSRGPSQVLLLRLSPTIAKGDVNAAINKWNGIAGAWDPAIARKKALAGSVPHDQWPLRALCGLDAIQSGITNSAHLSCARRERFFLFPPATPRLERATIVLLATFHSNFPNGKEYLLTKLEKEARAVVVATMENCTLSADEVVMLCSLTRIPGEGPMQEACVNVVRHADQVVGDKGVDVLVIEGLDLSYSLRAVVGPTNLELARLYFPESVRAQMSSKQPSVELPAGLYSDKTADHDALGFESGLFMSFDARLNIGNPTDGARLAGAPPKGTQVERTFGIIKPNAAHKPEVVKEIINLVSLFGFTVEHQRRLRLTRDQAGEFYAEHRGKVFFETLLSFMTSGEIVALQLSRPHAIRVWRALMGPTNSSKARETHPWTLRARFGEDGTRNATHGSDSSVSAARELRYFFGSASIAGDLSNSSTLNARIVAQRSIAIPGASPSSVEKILAQGLQELMEIKVSDPLEACRWLGTWLVNYRSHGLDEDQQLVREPQQPTRALKLDRSVNKPSSSVPGTDQEARKVVAIVFGSAVDNNLRSSILGIIQRRLEEARYKIIDVSAEIKRHPDPSTGVSSLVKDLKACGRRRCVLFDCEELTQRSMFHREFKAQSPTEWHINFVVRMDLDNTQENTFTSSSPFDVPVVHVNLPGSNLQKLEAENILHGCFCTVFDASVVLLDDPQQLVPISLWTEAAKRFGFHLLTFEALIASVKSSSNESDEARLLLQLLRSGSNVPSKLILPLLRRSILGSQPGSNGVHQKFLLMGFPWSKMQSSELEKEIGEPQSVLFVNSRGEQLRFKTTAIDFPAWMNAFRKKGLVKRIGIDSVQPLDPDTVSKTLNGVLAPVIGCFLGECGDQQQLQELQAVAKAQGFVWIDCTSPNAPTVHKLRQVLLSTHAGLEKYFLYCYPHTPAQAVDFLYNVAVPQFVLHSGYSSSQDVLKVFDAHQAIVQADISIPQASDAALSRLKSIFFRKQVVAVVGNVGILNLPQLRNVVAPLGYDVIDVQIGADSVDMEYEQLLAFERRIQATQAPRCLVIGAPESSNFYHALESRIGCAMHKILILQHVPVRAPNPDALDDEDFGDSDEEEGQSYTDENDSDGDTEPLPGVKLGKVMKALSPQLSQLLQTFATSATSSILIDIIGFLESTPRGSAFIIEGIVAHLRPRLVCVVGHPFSFYQTIARSCCRCHITGFIDTRQAMSSLEAIEKIESIVAATPHASYCLDGFPRALLPGDTKPSGPASPSPLRYVAQQLWELNRRVGSLSTLVRFTATVKSLEERTPEKITRRILDEAQDELELGSSDLLDWFATGKSRHGATSEVSCDQTLEDAQEEFDSVLQQVLRPRRLVVKQKAT</sequence>
<keyword evidence="2" id="KW-0808">Transferase</keyword>
<evidence type="ECO:0000256" key="1">
    <source>
        <dbReference type="ARBA" id="ARBA00008142"/>
    </source>
</evidence>
<dbReference type="OrthoDB" id="10263751at2759"/>
<dbReference type="PROSITE" id="PS51374">
    <property type="entry name" value="NDPK_LIKE"/>
    <property type="match status" value="1"/>
</dbReference>
<organism evidence="7 8">
    <name type="scientific">Phytophthora boehmeriae</name>
    <dbReference type="NCBI Taxonomy" id="109152"/>
    <lineage>
        <taxon>Eukaryota</taxon>
        <taxon>Sar</taxon>
        <taxon>Stramenopiles</taxon>
        <taxon>Oomycota</taxon>
        <taxon>Peronosporomycetes</taxon>
        <taxon>Peronosporales</taxon>
        <taxon>Peronosporaceae</taxon>
        <taxon>Phytophthora</taxon>
    </lineage>
</organism>
<evidence type="ECO:0000256" key="3">
    <source>
        <dbReference type="ARBA" id="ARBA00022777"/>
    </source>
</evidence>
<dbReference type="EMBL" id="JAGDFL010000081">
    <property type="protein sequence ID" value="KAG7398430.1"/>
    <property type="molecule type" value="Genomic_DNA"/>
</dbReference>
<dbReference type="InterPro" id="IPR034907">
    <property type="entry name" value="NDK-like_dom"/>
</dbReference>
<feature type="active site" description="Pros-phosphohistidine intermediate" evidence="4">
    <location>
        <position position="500"/>
    </location>
</feature>
<keyword evidence="3" id="KW-0418">Kinase</keyword>
<name>A0A8T1X453_9STRA</name>
<keyword evidence="8" id="KW-1185">Reference proteome</keyword>
<evidence type="ECO:0000256" key="5">
    <source>
        <dbReference type="SAM" id="MobiDB-lite"/>
    </source>
</evidence>
<reference evidence="7" key="1">
    <citation type="submission" date="2021-02" db="EMBL/GenBank/DDBJ databases">
        <authorList>
            <person name="Palmer J.M."/>
        </authorList>
    </citation>
    <scope>NUCLEOTIDE SEQUENCE</scope>
    <source>
        <strain evidence="7">SCRP23</strain>
    </source>
</reference>
<evidence type="ECO:0000313" key="8">
    <source>
        <dbReference type="Proteomes" id="UP000693981"/>
    </source>
</evidence>
<feature type="binding site" evidence="4">
    <location>
        <position position="487"/>
    </location>
    <ligand>
        <name>ATP</name>
        <dbReference type="ChEBI" id="CHEBI:30616"/>
    </ligand>
</feature>
<dbReference type="Pfam" id="PF00334">
    <property type="entry name" value="NDK"/>
    <property type="match status" value="1"/>
</dbReference>
<protein>
    <submittedName>
        <fullName evidence="7">NME NM23 member 5</fullName>
    </submittedName>
</protein>
<feature type="binding site" evidence="4">
    <location>
        <position position="497"/>
    </location>
    <ligand>
        <name>ATP</name>
        <dbReference type="ChEBI" id="CHEBI:30616"/>
    </ligand>
</feature>
<feature type="binding site" evidence="4">
    <location>
        <position position="473"/>
    </location>
    <ligand>
        <name>ATP</name>
        <dbReference type="ChEBI" id="CHEBI:30616"/>
    </ligand>
</feature>
<evidence type="ECO:0000256" key="2">
    <source>
        <dbReference type="ARBA" id="ARBA00022679"/>
    </source>
</evidence>
<feature type="domain" description="Nucleoside diphosphate kinase-like" evidence="6">
    <location>
        <begin position="382"/>
        <end position="523"/>
    </location>
</feature>
<gene>
    <name evidence="7" type="primary">NME5</name>
    <name evidence="7" type="ORF">PHYBOEH_011132</name>
</gene>
<feature type="binding site" evidence="4">
    <location>
        <position position="467"/>
    </location>
    <ligand>
        <name>ATP</name>
        <dbReference type="ChEBI" id="CHEBI:30616"/>
    </ligand>
</feature>
<comment type="similarity">
    <text evidence="1 4">Belongs to the NDK family.</text>
</comment>
<evidence type="ECO:0000256" key="4">
    <source>
        <dbReference type="PROSITE-ProRule" id="PRU00706"/>
    </source>
</evidence>
<feature type="region of interest" description="Disordered" evidence="5">
    <location>
        <begin position="1174"/>
        <end position="1206"/>
    </location>
</feature>
<dbReference type="GO" id="GO:0016301">
    <property type="term" value="F:kinase activity"/>
    <property type="evidence" value="ECO:0007669"/>
    <property type="project" value="UniProtKB-KW"/>
</dbReference>
<dbReference type="PANTHER" id="PTHR46161:SF3">
    <property type="entry name" value="NUCLEOSIDE DIPHOSPHATE KINASE DDB_G0292928-RELATED"/>
    <property type="match status" value="1"/>
</dbReference>
<feature type="binding site" evidence="4">
    <location>
        <position position="439"/>
    </location>
    <ligand>
        <name>ATP</name>
        <dbReference type="ChEBI" id="CHEBI:30616"/>
    </ligand>
</feature>